<gene>
    <name evidence="7" type="ORF">O6P43_034031</name>
</gene>
<dbReference type="PROSITE" id="PS50842">
    <property type="entry name" value="EXPANSIN_EG45"/>
    <property type="match status" value="1"/>
</dbReference>
<feature type="domain" description="Expansin-like CBD" evidence="6">
    <location>
        <begin position="164"/>
        <end position="246"/>
    </location>
</feature>
<reference evidence="7" key="1">
    <citation type="journal article" date="2023" name="Science">
        <title>Elucidation of the pathway for biosynthesis of saponin adjuvants from the soapbark tree.</title>
        <authorList>
            <person name="Reed J."/>
            <person name="Orme A."/>
            <person name="El-Demerdash A."/>
            <person name="Owen C."/>
            <person name="Martin L.B.B."/>
            <person name="Misra R.C."/>
            <person name="Kikuchi S."/>
            <person name="Rejzek M."/>
            <person name="Martin A.C."/>
            <person name="Harkess A."/>
            <person name="Leebens-Mack J."/>
            <person name="Louveau T."/>
            <person name="Stephenson M.J."/>
            <person name="Osbourn A."/>
        </authorList>
    </citation>
    <scope>NUCLEOTIDE SEQUENCE</scope>
    <source>
        <strain evidence="7">S10</strain>
    </source>
</reference>
<dbReference type="PANTHER" id="PTHR31692:SF2">
    <property type="entry name" value="EXPANSIN-LIKE B1"/>
    <property type="match status" value="1"/>
</dbReference>
<protein>
    <submittedName>
        <fullName evidence="7">Expansin-like protein</fullName>
    </submittedName>
</protein>
<dbReference type="PRINTS" id="PR00829">
    <property type="entry name" value="LOLP1ALLERGN"/>
</dbReference>
<feature type="domain" description="Expansin-like EG45" evidence="5">
    <location>
        <begin position="46"/>
        <end position="150"/>
    </location>
</feature>
<dbReference type="SUPFAM" id="SSF50685">
    <property type="entry name" value="Barwin-like endoglucanases"/>
    <property type="match status" value="1"/>
</dbReference>
<evidence type="ECO:0000313" key="8">
    <source>
        <dbReference type="Proteomes" id="UP001163823"/>
    </source>
</evidence>
<keyword evidence="8" id="KW-1185">Reference proteome</keyword>
<evidence type="ECO:0000259" key="6">
    <source>
        <dbReference type="PROSITE" id="PS50843"/>
    </source>
</evidence>
<accession>A0AAD7KS72</accession>
<dbReference type="InterPro" id="IPR005795">
    <property type="entry name" value="LolPI"/>
</dbReference>
<feature type="signal peptide" evidence="4">
    <location>
        <begin position="1"/>
        <end position="24"/>
    </location>
</feature>
<dbReference type="CDD" id="cd22277">
    <property type="entry name" value="DPBB_EXLB_N"/>
    <property type="match status" value="1"/>
</dbReference>
<dbReference type="GO" id="GO:0009653">
    <property type="term" value="P:anatomical structure morphogenesis"/>
    <property type="evidence" value="ECO:0007669"/>
    <property type="project" value="UniProtKB-ARBA"/>
</dbReference>
<dbReference type="InterPro" id="IPR007118">
    <property type="entry name" value="Expan_Lol_pI"/>
</dbReference>
<evidence type="ECO:0000256" key="2">
    <source>
        <dbReference type="ARBA" id="ARBA00022525"/>
    </source>
</evidence>
<dbReference type="AlphaFoldDB" id="A0AAD7KS72"/>
<comment type="caution">
    <text evidence="7">The sequence shown here is derived from an EMBL/GenBank/DDBJ whole genome shotgun (WGS) entry which is preliminary data.</text>
</comment>
<dbReference type="Pfam" id="PF03330">
    <property type="entry name" value="DPBB_1"/>
    <property type="match status" value="1"/>
</dbReference>
<organism evidence="7 8">
    <name type="scientific">Quillaja saponaria</name>
    <name type="common">Soap bark tree</name>
    <dbReference type="NCBI Taxonomy" id="32244"/>
    <lineage>
        <taxon>Eukaryota</taxon>
        <taxon>Viridiplantae</taxon>
        <taxon>Streptophyta</taxon>
        <taxon>Embryophyta</taxon>
        <taxon>Tracheophyta</taxon>
        <taxon>Spermatophyta</taxon>
        <taxon>Magnoliopsida</taxon>
        <taxon>eudicotyledons</taxon>
        <taxon>Gunneridae</taxon>
        <taxon>Pentapetalae</taxon>
        <taxon>rosids</taxon>
        <taxon>fabids</taxon>
        <taxon>Fabales</taxon>
        <taxon>Quillajaceae</taxon>
        <taxon>Quillaja</taxon>
    </lineage>
</organism>
<evidence type="ECO:0000256" key="4">
    <source>
        <dbReference type="SAM" id="SignalP"/>
    </source>
</evidence>
<dbReference type="GO" id="GO:0005576">
    <property type="term" value="C:extracellular region"/>
    <property type="evidence" value="ECO:0007669"/>
    <property type="project" value="UniProtKB-SubCell"/>
</dbReference>
<evidence type="ECO:0000259" key="5">
    <source>
        <dbReference type="PROSITE" id="PS50842"/>
    </source>
</evidence>
<dbReference type="InterPro" id="IPR007117">
    <property type="entry name" value="Expansin_CBD"/>
</dbReference>
<dbReference type="PROSITE" id="PS50843">
    <property type="entry name" value="EXPANSIN_CBD"/>
    <property type="match status" value="1"/>
</dbReference>
<evidence type="ECO:0000256" key="1">
    <source>
        <dbReference type="ARBA" id="ARBA00004613"/>
    </source>
</evidence>
<evidence type="ECO:0000313" key="7">
    <source>
        <dbReference type="EMBL" id="KAJ7944676.1"/>
    </source>
</evidence>
<sequence>MDFALRNVLGLVCVILLLPALCTSQNTIAYSRATYYGSPDCYGTPTGACGFGEYGRTVYDGSVSGVSRLFRNGSGCGACYQVRCTNPQYCDENGAYVVVTDYGEGDNTDFILSPRAYSSLGRNPDASKGLFQYGVVEVEYRRVSCIYPGYNIVFKVTEHSKYPHYLAIVPLYIAGQNDIVAVDIWQEDYQGWRPMRRAYGAVWDAANPPTGELKLRFQVRGSAGIKWVQSTNSIPSYWKAGDVYDSNTQLD</sequence>
<keyword evidence="2" id="KW-0964">Secreted</keyword>
<evidence type="ECO:0000256" key="3">
    <source>
        <dbReference type="RuleBase" id="RU003460"/>
    </source>
</evidence>
<dbReference type="InterPro" id="IPR036749">
    <property type="entry name" value="Expansin_CBD_sf"/>
</dbReference>
<dbReference type="Proteomes" id="UP001163823">
    <property type="component" value="Chromosome 14"/>
</dbReference>
<proteinExistence type="inferred from homology"/>
<dbReference type="PRINTS" id="PR01225">
    <property type="entry name" value="EXPANSNFAMLY"/>
</dbReference>
<keyword evidence="4" id="KW-0732">Signal</keyword>
<dbReference type="InterPro" id="IPR009009">
    <property type="entry name" value="RlpA-like_DPBB"/>
</dbReference>
<comment type="subcellular location">
    <subcellularLocation>
        <location evidence="1">Secreted</location>
    </subcellularLocation>
</comment>
<dbReference type="Pfam" id="PF01357">
    <property type="entry name" value="Expansin_C"/>
    <property type="match status" value="1"/>
</dbReference>
<name>A0AAD7KS72_QUISA</name>
<dbReference type="EMBL" id="JARAOO010000014">
    <property type="protein sequence ID" value="KAJ7944676.1"/>
    <property type="molecule type" value="Genomic_DNA"/>
</dbReference>
<dbReference type="KEGG" id="qsa:O6P43_034031"/>
<dbReference type="Gene3D" id="2.40.40.10">
    <property type="entry name" value="RlpA-like domain"/>
    <property type="match status" value="1"/>
</dbReference>
<comment type="similarity">
    <text evidence="3">Belongs to the expansin family.</text>
</comment>
<dbReference type="InterPro" id="IPR036908">
    <property type="entry name" value="RlpA-like_sf"/>
</dbReference>
<dbReference type="Gene3D" id="2.60.40.760">
    <property type="entry name" value="Expansin, cellulose-binding-like domain"/>
    <property type="match status" value="1"/>
</dbReference>
<feature type="chain" id="PRO_5042088026" evidence="4">
    <location>
        <begin position="25"/>
        <end position="251"/>
    </location>
</feature>
<dbReference type="SUPFAM" id="SSF49590">
    <property type="entry name" value="PHL pollen allergen"/>
    <property type="match status" value="1"/>
</dbReference>
<dbReference type="InterPro" id="IPR007112">
    <property type="entry name" value="Expansin/allergen_DPBB_dom"/>
</dbReference>
<dbReference type="PANTHER" id="PTHR31692">
    <property type="entry name" value="EXPANSIN-B3"/>
    <property type="match status" value="1"/>
</dbReference>